<dbReference type="GO" id="GO:0005576">
    <property type="term" value="C:extracellular region"/>
    <property type="evidence" value="ECO:0007669"/>
    <property type="project" value="UniProtKB-SubCell"/>
</dbReference>
<evidence type="ECO:0000259" key="7">
    <source>
        <dbReference type="Pfam" id="PF13296"/>
    </source>
</evidence>
<reference evidence="8 9" key="1">
    <citation type="submission" date="2020-08" db="EMBL/GenBank/DDBJ databases">
        <title>Genomic Encyclopedia of Type Strains, Phase IV (KMG-IV): sequencing the most valuable type-strain genomes for metagenomic binning, comparative biology and taxonomic classification.</title>
        <authorList>
            <person name="Goeker M."/>
        </authorList>
    </citation>
    <scope>NUCLEOTIDE SEQUENCE [LARGE SCALE GENOMIC DNA]</scope>
    <source>
        <strain evidence="8 9">DSM 22359</strain>
    </source>
</reference>
<evidence type="ECO:0000313" key="9">
    <source>
        <dbReference type="Proteomes" id="UP000591735"/>
    </source>
</evidence>
<dbReference type="Gene3D" id="2.40.50.230">
    <property type="entry name" value="Gp5 N-terminal domain"/>
    <property type="match status" value="1"/>
</dbReference>
<evidence type="ECO:0000256" key="4">
    <source>
        <dbReference type="SAM" id="MobiDB-lite"/>
    </source>
</evidence>
<proteinExistence type="inferred from homology"/>
<dbReference type="PANTHER" id="PTHR32305">
    <property type="match status" value="1"/>
</dbReference>
<dbReference type="SUPFAM" id="SSF69349">
    <property type="entry name" value="Phage fibre proteins"/>
    <property type="match status" value="1"/>
</dbReference>
<dbReference type="InterPro" id="IPR006533">
    <property type="entry name" value="T6SS_Vgr_RhsGE"/>
</dbReference>
<feature type="domain" description="Gp5/Type VI secretion system Vgr protein OB-fold" evidence="5">
    <location>
        <begin position="453"/>
        <end position="521"/>
    </location>
</feature>
<evidence type="ECO:0000256" key="1">
    <source>
        <dbReference type="ARBA" id="ARBA00004613"/>
    </source>
</evidence>
<accession>A0A840U621</accession>
<dbReference type="PANTHER" id="PTHR32305:SF15">
    <property type="entry name" value="PROTEIN RHSA-RELATED"/>
    <property type="match status" value="1"/>
</dbReference>
<dbReference type="Gene3D" id="3.55.50.10">
    <property type="entry name" value="Baseplate protein-like domains"/>
    <property type="match status" value="1"/>
</dbReference>
<dbReference type="NCBIfam" id="TIGR03361">
    <property type="entry name" value="VI_Rhs_Vgr"/>
    <property type="match status" value="1"/>
</dbReference>
<comment type="similarity">
    <text evidence="2">Belongs to the VgrG protein family.</text>
</comment>
<feature type="region of interest" description="Disordered" evidence="4">
    <location>
        <begin position="667"/>
        <end position="701"/>
    </location>
</feature>
<evidence type="ECO:0000256" key="3">
    <source>
        <dbReference type="ARBA" id="ARBA00022525"/>
    </source>
</evidence>
<dbReference type="SUPFAM" id="SSF69279">
    <property type="entry name" value="Phage tail proteins"/>
    <property type="match status" value="2"/>
</dbReference>
<dbReference type="RefSeq" id="WP_221275675.1">
    <property type="nucleotide sequence ID" value="NZ_JACHFE010000002.1"/>
</dbReference>
<sequence>MDESVALPRSLSELFNTELSQSQRLLRLSVGAPLLPHRLVGEQRVSEPFRYTLDCFSQQGDIELKTLMAQPARLSVLQADGGYRHLHGLVSEAALLGEDGGVTYYQLTLVPWLEMLKLGRNSRIFQNRSVVDILSQVFDGHDLARGGYRFDLRREYPARSYCVQYRESDFQFVSRLMEEEGLWYYFEHSGNGNGEDGEGSESSDDNHFDGHRLVITDDVDTTAPVQPRIIRFHRQAATEAEDALTQWGGVRQQQPTRVSIGTFDYKQPSLTKRTGLSTLHDQGNLPDAEVYDYAGEYYYYGHDRGERLSANRLEAHESQAKRFRGAGGVRQLEAGRWFELSQHPRHDTGGEAERQFLILGVTVHAENALPVSAHLNALPGSLKPQIDAAKQAQGLADDSPDDINNAGSGHFLVELQAQRRTQPYRTRLIHKRPVIGGPQTATVVGPEGEEIHTDALNRVRVQFHWDRQGQHNEQAGVWLRVAQPNAGPGWGGVFVPRIGQEVIVDFLEGDADRPLITGRVYNGEQQPDWHSHGLLSGFKSKTYKGSQYNELVFDDATDQERVRLNSENEKSQLNLGYLIHQNGNHRGGFRGTGFELRTDAYGAIRANEGLYLTSWGQIGASGDQLDLTPARQQIQSAWQLSDSLSQSAADHNAEALNATAYLKQAGDDADDSYGTSEQLNDSDQSSAAGASDSGGRGEAARMKAPWLHLASPAGITMSTPESTHLAQGKSLSVATGEDVNVATGKSLVASISEALSLFVQKAGIKLFAARGKVQVQAQSDNLETTARKDLNINSSEDKIDLAAAKEILLVSGGAYVRIKDGDIQLHAPGKVNVKGAMKSFGGPTSLSHTFNAFPKTAFQETYKAKTRDGRPLANRPFELQRDGKVIHTGVTDANGDTQIQKSEFVEGMEILFRGR</sequence>
<dbReference type="Proteomes" id="UP000591735">
    <property type="component" value="Unassembled WGS sequence"/>
</dbReference>
<dbReference type="EMBL" id="JACHFE010000002">
    <property type="protein sequence ID" value="MBB5320579.1"/>
    <property type="molecule type" value="Genomic_DNA"/>
</dbReference>
<dbReference type="AlphaFoldDB" id="A0A840U621"/>
<evidence type="ECO:0000259" key="5">
    <source>
        <dbReference type="Pfam" id="PF04717"/>
    </source>
</evidence>
<feature type="compositionally biased region" description="Low complexity" evidence="4">
    <location>
        <begin position="681"/>
        <end position="691"/>
    </location>
</feature>
<dbReference type="InterPro" id="IPR018769">
    <property type="entry name" value="VgrG2_DUF2345"/>
</dbReference>
<evidence type="ECO:0000256" key="2">
    <source>
        <dbReference type="ARBA" id="ARBA00005558"/>
    </source>
</evidence>
<dbReference type="Gene3D" id="4.10.220.110">
    <property type="match status" value="1"/>
</dbReference>
<dbReference type="SUPFAM" id="SSF69255">
    <property type="entry name" value="gp5 N-terminal domain-like"/>
    <property type="match status" value="1"/>
</dbReference>
<name>A0A840U621_9GAMM</name>
<organism evidence="8 9">
    <name type="scientific">Marinobacter oulmenensis</name>
    <dbReference type="NCBI Taxonomy" id="643747"/>
    <lineage>
        <taxon>Bacteria</taxon>
        <taxon>Pseudomonadati</taxon>
        <taxon>Pseudomonadota</taxon>
        <taxon>Gammaproteobacteria</taxon>
        <taxon>Pseudomonadales</taxon>
        <taxon>Marinobacteraceae</taxon>
        <taxon>Marinobacter</taxon>
    </lineage>
</organism>
<dbReference type="NCBIfam" id="TIGR01646">
    <property type="entry name" value="vgr_GE"/>
    <property type="match status" value="1"/>
</dbReference>
<dbReference type="Pfam" id="PF13296">
    <property type="entry name" value="T6SS_Vgr"/>
    <property type="match status" value="1"/>
</dbReference>
<comment type="caution">
    <text evidence="8">The sequence shown here is derived from an EMBL/GenBank/DDBJ whole genome shotgun (WGS) entry which is preliminary data.</text>
</comment>
<dbReference type="InterPro" id="IPR028244">
    <property type="entry name" value="T6SS_Rhs_Vgr_dom"/>
</dbReference>
<dbReference type="Pfam" id="PF05954">
    <property type="entry name" value="Phage_GPD"/>
    <property type="match status" value="1"/>
</dbReference>
<protein>
    <submittedName>
        <fullName evidence="8">Type VI secretion system secreted protein VgrG</fullName>
    </submittedName>
</protein>
<keyword evidence="3" id="KW-0964">Secreted</keyword>
<evidence type="ECO:0000313" key="8">
    <source>
        <dbReference type="EMBL" id="MBB5320579.1"/>
    </source>
</evidence>
<dbReference type="InterPro" id="IPR017847">
    <property type="entry name" value="T6SS_RhsGE_Vgr_subset"/>
</dbReference>
<evidence type="ECO:0000259" key="6">
    <source>
        <dbReference type="Pfam" id="PF10106"/>
    </source>
</evidence>
<comment type="subcellular location">
    <subcellularLocation>
        <location evidence="1">Secreted</location>
    </subcellularLocation>
</comment>
<dbReference type="InterPro" id="IPR037026">
    <property type="entry name" value="Vgr_OB-fold_dom_sf"/>
</dbReference>
<dbReference type="Pfam" id="PF04717">
    <property type="entry name" value="Phage_base_V"/>
    <property type="match status" value="1"/>
</dbReference>
<dbReference type="Gene3D" id="2.30.110.50">
    <property type="match status" value="1"/>
</dbReference>
<dbReference type="InterPro" id="IPR006531">
    <property type="entry name" value="Gp5/Vgr_OB"/>
</dbReference>
<gene>
    <name evidence="8" type="ORF">HNR38_001051</name>
</gene>
<feature type="domain" description="DUF2345" evidence="6">
    <location>
        <begin position="696"/>
        <end position="843"/>
    </location>
</feature>
<dbReference type="Pfam" id="PF10106">
    <property type="entry name" value="DUF2345"/>
    <property type="match status" value="1"/>
</dbReference>
<feature type="domain" description="Putative type VI secretion system Rhs element associated Vgr" evidence="7">
    <location>
        <begin position="542"/>
        <end position="648"/>
    </location>
</feature>
<dbReference type="InterPro" id="IPR050708">
    <property type="entry name" value="T6SS_VgrG/RHS"/>
</dbReference>
<keyword evidence="9" id="KW-1185">Reference proteome</keyword>